<dbReference type="GO" id="GO:0003676">
    <property type="term" value="F:nucleic acid binding"/>
    <property type="evidence" value="ECO:0007669"/>
    <property type="project" value="InterPro"/>
</dbReference>
<keyword evidence="1" id="KW-0614">Plasmid</keyword>
<dbReference type="AlphaFoldDB" id="A0A1Z4KW05"/>
<protein>
    <submittedName>
        <fullName evidence="1">Transposase</fullName>
    </submittedName>
</protein>
<evidence type="ECO:0000313" key="1">
    <source>
        <dbReference type="EMBL" id="BAY73159.1"/>
    </source>
</evidence>
<dbReference type="Gene3D" id="3.30.420.10">
    <property type="entry name" value="Ribonuclease H-like superfamily/Ribonuclease H"/>
    <property type="match status" value="1"/>
</dbReference>
<name>A0A1Z4KW05_ANAVA</name>
<gene>
    <name evidence="1" type="ORF">NIES23_59870</name>
</gene>
<dbReference type="Pfam" id="PF07592">
    <property type="entry name" value="DDE_Tnp_ISAZ013"/>
    <property type="match status" value="1"/>
</dbReference>
<dbReference type="InterPro" id="IPR036397">
    <property type="entry name" value="RNaseH_sf"/>
</dbReference>
<dbReference type="EMBL" id="AP018218">
    <property type="protein sequence ID" value="BAY73159.1"/>
    <property type="molecule type" value="Genomic_DNA"/>
</dbReference>
<dbReference type="InterPro" id="IPR011518">
    <property type="entry name" value="Transposase_36"/>
</dbReference>
<sequence length="405" mass="46723">MSPKSIIQLTENLKSLYIKTAKKLKGSDRRQFMAEVVKGLGIGGQTLVERELGWNRRTIRKGMQELESGKPFIDGFERSGRKRVETKLPNLLEDIKSLVDPQTQTDPSFKSTRLYTRMTASVVRRQLIEQFGYSDKELPSSETIRRRLNDLGYTLKRVLKTKPIKKIPETEAIFEQVEQINTEADNDPHTLRISIDAKVAVKIGEFDRGGKTRIPTTSLDHDFPTEMTLIPYGIFIPEYNELFLFFVSSKLTADCIVDLLESWWQNVKHRFAHIQKLVINQDNGPENHSRRTQFMKRVVDFSTSSQLTLQLAYYPPYHSKYNPIERCFGWLEQHWNGSLLDTVETVLNFAQTLTFKGKNPVVTLVEKVYSTGVKLTTSAMEEIETQINRLPNLKKWFVEIFAKPA</sequence>
<dbReference type="NCBIfam" id="NF033519">
    <property type="entry name" value="transpos_ISAzo13"/>
    <property type="match status" value="1"/>
</dbReference>
<geneLocation type="plasmid" evidence="1">
    <name>plasmid2</name>
</geneLocation>
<organism evidence="1 2">
    <name type="scientific">Trichormus variabilis NIES-23</name>
    <dbReference type="NCBI Taxonomy" id="1973479"/>
    <lineage>
        <taxon>Bacteria</taxon>
        <taxon>Bacillati</taxon>
        <taxon>Cyanobacteriota</taxon>
        <taxon>Cyanophyceae</taxon>
        <taxon>Nostocales</taxon>
        <taxon>Nostocaceae</taxon>
        <taxon>Trichormus</taxon>
    </lineage>
</organism>
<dbReference type="Proteomes" id="UP000217507">
    <property type="component" value="Plasmid Plasmid2 dna"/>
</dbReference>
<reference evidence="1 2" key="1">
    <citation type="submission" date="2017-06" db="EMBL/GenBank/DDBJ databases">
        <title>Genome sequencing of cyanobaciteial culture collection at National Institute for Environmental Studies (NIES).</title>
        <authorList>
            <person name="Hirose Y."/>
            <person name="Shimura Y."/>
            <person name="Fujisawa T."/>
            <person name="Nakamura Y."/>
            <person name="Kawachi M."/>
        </authorList>
    </citation>
    <scope>NUCLEOTIDE SEQUENCE [LARGE SCALE GENOMIC DNA]</scope>
    <source>
        <strain evidence="1 2">NIES-23</strain>
        <plasmid evidence="2">Plasmid Plasmid2 dna</plasmid>
    </source>
</reference>
<proteinExistence type="predicted"/>
<accession>A0A1Z4KW05</accession>
<evidence type="ECO:0000313" key="2">
    <source>
        <dbReference type="Proteomes" id="UP000217507"/>
    </source>
</evidence>